<keyword evidence="2" id="KW-0472">Membrane</keyword>
<reference evidence="5" key="1">
    <citation type="submission" date="2025-08" db="UniProtKB">
        <authorList>
            <consortium name="RefSeq"/>
        </authorList>
    </citation>
    <scope>IDENTIFICATION</scope>
</reference>
<feature type="region of interest" description="Disordered" evidence="1">
    <location>
        <begin position="295"/>
        <end position="326"/>
    </location>
</feature>
<feature type="compositionally biased region" description="Polar residues" evidence="1">
    <location>
        <begin position="344"/>
        <end position="356"/>
    </location>
</feature>
<keyword evidence="4" id="KW-1185">Reference proteome</keyword>
<feature type="transmembrane region" description="Helical" evidence="2">
    <location>
        <begin position="270"/>
        <end position="291"/>
    </location>
</feature>
<evidence type="ECO:0000313" key="4">
    <source>
        <dbReference type="Proteomes" id="UP000694923"/>
    </source>
</evidence>
<protein>
    <submittedName>
        <fullName evidence="5">NFAT activation molecule 1</fullName>
    </submittedName>
</protein>
<feature type="region of interest" description="Disordered" evidence="1">
    <location>
        <begin position="54"/>
        <end position="78"/>
    </location>
</feature>
<feature type="compositionally biased region" description="Low complexity" evidence="1">
    <location>
        <begin position="311"/>
        <end position="323"/>
    </location>
</feature>
<dbReference type="InterPro" id="IPR057883">
    <property type="entry name" value="Ig_NFAM1"/>
</dbReference>
<keyword evidence="2" id="KW-0812">Transmembrane</keyword>
<evidence type="ECO:0000313" key="5">
    <source>
        <dbReference type="RefSeq" id="XP_008572738.1"/>
    </source>
</evidence>
<proteinExistence type="predicted"/>
<dbReference type="PANTHER" id="PTHR35680:SF1">
    <property type="entry name" value="NFAT ACTIVATION MOLECULE 1"/>
    <property type="match status" value="1"/>
</dbReference>
<evidence type="ECO:0000259" key="3">
    <source>
        <dbReference type="Pfam" id="PF25830"/>
    </source>
</evidence>
<dbReference type="InterPro" id="IPR033549">
    <property type="entry name" value="NFAM1"/>
</dbReference>
<feature type="region of interest" description="Disordered" evidence="1">
    <location>
        <begin position="132"/>
        <end position="151"/>
    </location>
</feature>
<dbReference type="GeneID" id="103591939"/>
<feature type="domain" description="NFAM1 Ig-like" evidence="3">
    <location>
        <begin position="147"/>
        <end position="255"/>
    </location>
</feature>
<dbReference type="Pfam" id="PF25830">
    <property type="entry name" value="Ig_NFAM1"/>
    <property type="match status" value="1"/>
</dbReference>
<evidence type="ECO:0000256" key="2">
    <source>
        <dbReference type="SAM" id="Phobius"/>
    </source>
</evidence>
<dbReference type="Proteomes" id="UP000694923">
    <property type="component" value="Unplaced"/>
</dbReference>
<name>A0ABM0QWJ7_GALVR</name>
<sequence>MPSGQWANAQGWSEEAGRPWVAPLVQDNPGLPLHGPEGKEVAALVQDLAPATCGPPANSLLTPRQTSGPAPSSPELGFQDAKVEGSSLLRKGTQAAKVVVPVSVPAGAVMWSQMGNQFMCPTVGSMRFKRPQIHKKNRKSKESGARGQSVTHTGPPIVVTLANTAVTFICSITYPYTSKFKDFTVSYYHIDLQGQRSAEEQTACRSQPGTENQTYILQCQVTPKLPDSSATGTYYCYVHWPDYEERHSGPFILVRDTGYREPPQIPRKPLLIGFTSLLSVLSVLGTALLFWKKKQMQTPGKHSPEKRPDPKSASSPKQPPAESVYTALQRRETEVYACIESEDTSPPSTRSPFSQENPHRFEDDSEFNLVYENL</sequence>
<dbReference type="PANTHER" id="PTHR35680">
    <property type="entry name" value="NFAT ACTIVATION MOLECULE 1"/>
    <property type="match status" value="1"/>
</dbReference>
<organism evidence="4 5">
    <name type="scientific">Galeopterus variegatus</name>
    <name type="common">Malayan flying lemur</name>
    <name type="synonym">Cynocephalus variegatus</name>
    <dbReference type="NCBI Taxonomy" id="482537"/>
    <lineage>
        <taxon>Eukaryota</taxon>
        <taxon>Metazoa</taxon>
        <taxon>Chordata</taxon>
        <taxon>Craniata</taxon>
        <taxon>Vertebrata</taxon>
        <taxon>Euteleostomi</taxon>
        <taxon>Mammalia</taxon>
        <taxon>Eutheria</taxon>
        <taxon>Euarchontoglires</taxon>
        <taxon>Dermoptera</taxon>
        <taxon>Cynocephalidae</taxon>
        <taxon>Galeopterus</taxon>
    </lineage>
</organism>
<accession>A0ABM0QWJ7</accession>
<feature type="compositionally biased region" description="Polar residues" evidence="1">
    <location>
        <begin position="59"/>
        <end position="70"/>
    </location>
</feature>
<keyword evidence="2" id="KW-1133">Transmembrane helix</keyword>
<gene>
    <name evidence="5" type="primary">NFAM1</name>
</gene>
<dbReference type="RefSeq" id="XP_008572738.1">
    <property type="nucleotide sequence ID" value="XM_008574516.1"/>
</dbReference>
<feature type="region of interest" description="Disordered" evidence="1">
    <location>
        <begin position="340"/>
        <end position="365"/>
    </location>
</feature>
<evidence type="ECO:0000256" key="1">
    <source>
        <dbReference type="SAM" id="MobiDB-lite"/>
    </source>
</evidence>